<dbReference type="OrthoDB" id="5918037at2"/>
<dbReference type="AlphaFoldDB" id="A0A843YY42"/>
<dbReference type="EMBL" id="WINI01000007">
    <property type="protein sequence ID" value="MQR01456.1"/>
    <property type="molecule type" value="Genomic_DNA"/>
</dbReference>
<evidence type="ECO:0000313" key="4">
    <source>
        <dbReference type="Proteomes" id="UP000451565"/>
    </source>
</evidence>
<dbReference type="InterPro" id="IPR024467">
    <property type="entry name" value="Xre/MbcA/ParS-like_toxin-bd"/>
</dbReference>
<dbReference type="Pfam" id="PF09722">
    <property type="entry name" value="Xre_MbcA_ParS_C"/>
    <property type="match status" value="1"/>
</dbReference>
<keyword evidence="4" id="KW-1185">Reference proteome</keyword>
<gene>
    <name evidence="3" type="ORF">GEV47_12300</name>
</gene>
<evidence type="ECO:0000259" key="1">
    <source>
        <dbReference type="Pfam" id="PF09722"/>
    </source>
</evidence>
<dbReference type="InterPro" id="IPR046847">
    <property type="entry name" value="Xre-like_HTH"/>
</dbReference>
<sequence length="159" mass="17651">MTKVFSSKQQPKSDLISLTDFRIVFDSTPAIKVRLIRKGVRAVEVKDMVRMMDTSQDKIFKFLRLSTATVNRKASRDEELSTEDSERVVGMSNLIGQVQAMVEQSGNPAGFDAAKWVAHWLEEPIPALGGECPASYMDTMEGQKLVSNLLSMMQSGAYA</sequence>
<comment type="caution">
    <text evidence="3">The sequence shown here is derived from an EMBL/GenBank/DDBJ whole genome shotgun (WGS) entry which is preliminary data.</text>
</comment>
<dbReference type="Pfam" id="PF20432">
    <property type="entry name" value="Xre-like-HTH"/>
    <property type="match status" value="1"/>
</dbReference>
<organism evidence="3 4">
    <name type="scientific">Glaciimonas soli</name>
    <dbReference type="NCBI Taxonomy" id="2590999"/>
    <lineage>
        <taxon>Bacteria</taxon>
        <taxon>Pseudomonadati</taxon>
        <taxon>Pseudomonadota</taxon>
        <taxon>Betaproteobacteria</taxon>
        <taxon>Burkholderiales</taxon>
        <taxon>Oxalobacteraceae</taxon>
        <taxon>Glaciimonas</taxon>
    </lineage>
</organism>
<proteinExistence type="predicted"/>
<evidence type="ECO:0000259" key="2">
    <source>
        <dbReference type="Pfam" id="PF20432"/>
    </source>
</evidence>
<reference evidence="3 4" key="1">
    <citation type="submission" date="2019-10" db="EMBL/GenBank/DDBJ databases">
        <title>Glaciimonas soli sp. nov., a psychrophilic bacterium isolated from the forest soil of a high elevation mountain in Taiwan.</title>
        <authorList>
            <person name="Wang L.-T."/>
            <person name="Shieh W.Y."/>
        </authorList>
    </citation>
    <scope>NUCLEOTIDE SEQUENCE [LARGE SCALE GENOMIC DNA]</scope>
    <source>
        <strain evidence="3 4">GS1</strain>
    </source>
</reference>
<dbReference type="GO" id="GO:0003677">
    <property type="term" value="F:DNA binding"/>
    <property type="evidence" value="ECO:0007669"/>
    <property type="project" value="InterPro"/>
</dbReference>
<feature type="domain" description="Antitoxin Xre/MbcA/ParS-like toxin-binding" evidence="1">
    <location>
        <begin position="113"/>
        <end position="156"/>
    </location>
</feature>
<evidence type="ECO:0000313" key="3">
    <source>
        <dbReference type="EMBL" id="MQR01456.1"/>
    </source>
</evidence>
<accession>A0A843YY42</accession>
<feature type="domain" description="Antitoxin Xre-like helix-turn-helix" evidence="2">
    <location>
        <begin position="33"/>
        <end position="89"/>
    </location>
</feature>
<protein>
    <submittedName>
        <fullName evidence="3">DUF2384 domain-containing protein</fullName>
    </submittedName>
</protein>
<dbReference type="Proteomes" id="UP000451565">
    <property type="component" value="Unassembled WGS sequence"/>
</dbReference>
<name>A0A843YY42_9BURK</name>